<dbReference type="PANTHER" id="PTHR11240">
    <property type="entry name" value="RIBONUCLEASE T2"/>
    <property type="match status" value="1"/>
</dbReference>
<comment type="similarity">
    <text evidence="1 6">Belongs to the RNase T2 family.</text>
</comment>
<accession>A0AAV9XP57</accession>
<name>A0AAV9XP57_9PEZI</name>
<dbReference type="CDD" id="cd01061">
    <property type="entry name" value="RNase_T2_euk"/>
    <property type="match status" value="1"/>
</dbReference>
<reference evidence="8 9" key="1">
    <citation type="submission" date="2019-10" db="EMBL/GenBank/DDBJ databases">
        <authorList>
            <person name="Palmer J.M."/>
        </authorList>
    </citation>
    <scope>NUCLEOTIDE SEQUENCE [LARGE SCALE GENOMIC DNA]</scope>
    <source>
        <strain evidence="8 9">TWF694</strain>
    </source>
</reference>
<dbReference type="PROSITE" id="PS00530">
    <property type="entry name" value="RNASE_T2_1"/>
    <property type="match status" value="1"/>
</dbReference>
<feature type="active site" evidence="5">
    <location>
        <position position="148"/>
    </location>
</feature>
<keyword evidence="7" id="KW-0732">Signal</keyword>
<dbReference type="Proteomes" id="UP001365542">
    <property type="component" value="Unassembled WGS sequence"/>
</dbReference>
<feature type="signal peptide" evidence="7">
    <location>
        <begin position="1"/>
        <end position="17"/>
    </location>
</feature>
<dbReference type="PROSITE" id="PS00531">
    <property type="entry name" value="RNASE_T2_2"/>
    <property type="match status" value="1"/>
</dbReference>
<evidence type="ECO:0000313" key="9">
    <source>
        <dbReference type="Proteomes" id="UP001365542"/>
    </source>
</evidence>
<keyword evidence="9" id="KW-1185">Reference proteome</keyword>
<dbReference type="EMBL" id="JAVHJO010000001">
    <property type="protein sequence ID" value="KAK6543585.1"/>
    <property type="molecule type" value="Genomic_DNA"/>
</dbReference>
<feature type="active site" evidence="5">
    <location>
        <position position="84"/>
    </location>
</feature>
<evidence type="ECO:0000256" key="3">
    <source>
        <dbReference type="ARBA" id="ARBA00022759"/>
    </source>
</evidence>
<dbReference type="SUPFAM" id="SSF55895">
    <property type="entry name" value="Ribonuclease Rh-like"/>
    <property type="match status" value="1"/>
</dbReference>
<keyword evidence="4" id="KW-1015">Disulfide bond</keyword>
<comment type="caution">
    <text evidence="8">The sequence shown here is derived from an EMBL/GenBank/DDBJ whole genome shotgun (WGS) entry which is preliminary data.</text>
</comment>
<dbReference type="AlphaFoldDB" id="A0AAV9XP57"/>
<dbReference type="InterPro" id="IPR036430">
    <property type="entry name" value="RNase_T2-like_sf"/>
</dbReference>
<evidence type="ECO:0000256" key="4">
    <source>
        <dbReference type="ARBA" id="ARBA00023157"/>
    </source>
</evidence>
<keyword evidence="3" id="KW-0540">Nuclease</keyword>
<organism evidence="8 9">
    <name type="scientific">Orbilia ellipsospora</name>
    <dbReference type="NCBI Taxonomy" id="2528407"/>
    <lineage>
        <taxon>Eukaryota</taxon>
        <taxon>Fungi</taxon>
        <taxon>Dikarya</taxon>
        <taxon>Ascomycota</taxon>
        <taxon>Pezizomycotina</taxon>
        <taxon>Orbiliomycetes</taxon>
        <taxon>Orbiliales</taxon>
        <taxon>Orbiliaceae</taxon>
        <taxon>Orbilia</taxon>
    </lineage>
</organism>
<dbReference type="Gene3D" id="3.90.730.10">
    <property type="entry name" value="Ribonuclease T2-like"/>
    <property type="match status" value="1"/>
</dbReference>
<evidence type="ECO:0000256" key="6">
    <source>
        <dbReference type="RuleBase" id="RU004328"/>
    </source>
</evidence>
<dbReference type="EC" id="4.6.1.19" evidence="2"/>
<proteinExistence type="inferred from homology"/>
<dbReference type="InterPro" id="IPR033130">
    <property type="entry name" value="RNase_T2_His_AS_2"/>
</dbReference>
<dbReference type="GO" id="GO:0033897">
    <property type="term" value="F:ribonuclease T2 activity"/>
    <property type="evidence" value="ECO:0007669"/>
    <property type="project" value="UniProtKB-EC"/>
</dbReference>
<protein>
    <recommendedName>
        <fullName evidence="2">ribonuclease T2</fullName>
        <ecNumber evidence="2">4.6.1.19</ecNumber>
    </recommendedName>
</protein>
<keyword evidence="3" id="KW-0378">Hydrolase</keyword>
<feature type="chain" id="PRO_5043956637" description="ribonuclease T2" evidence="7">
    <location>
        <begin position="18"/>
        <end position="284"/>
    </location>
</feature>
<dbReference type="GO" id="GO:0006401">
    <property type="term" value="P:RNA catabolic process"/>
    <property type="evidence" value="ECO:0007669"/>
    <property type="project" value="TreeGrafter"/>
</dbReference>
<dbReference type="GO" id="GO:0003723">
    <property type="term" value="F:RNA binding"/>
    <property type="evidence" value="ECO:0007669"/>
    <property type="project" value="InterPro"/>
</dbReference>
<keyword evidence="3" id="KW-0255">Endonuclease</keyword>
<dbReference type="InterPro" id="IPR033697">
    <property type="entry name" value="Ribonuclease_T2_eukaryotic"/>
</dbReference>
<evidence type="ECO:0000256" key="2">
    <source>
        <dbReference type="ARBA" id="ARBA00012571"/>
    </source>
</evidence>
<dbReference type="Pfam" id="PF00445">
    <property type="entry name" value="Ribonuclease_T2"/>
    <property type="match status" value="1"/>
</dbReference>
<evidence type="ECO:0000256" key="7">
    <source>
        <dbReference type="SAM" id="SignalP"/>
    </source>
</evidence>
<dbReference type="InterPro" id="IPR018188">
    <property type="entry name" value="RNase_T2_His_AS_1"/>
</dbReference>
<sequence length="284" mass="31013">MYTTALTTVAFATLAAAGPLNLRSDYTVGPFNACSASDRAQTSCVNTTAIQDSCCIETRGGQLLQTQFWDWNPATGPSASWTIHGLWPDRCDSSYEGFCDPSREVTGDQITQIISDIGGHNLLRYMRRYWKDDASVDGNLWSHEFNKHATCFSSGRPQCYSGIPAPGTTPAKGSTNPRKDVFDFFYRTTELFKGLDTYAVLKAGGITPSNTKTYTLDQIQGAIKTAYGVTATVGCINNTLSEMWYHFHVKGGNVYDGEYLPINGGPSTCKATGIRYPPKVNPEA</sequence>
<evidence type="ECO:0000256" key="1">
    <source>
        <dbReference type="ARBA" id="ARBA00007469"/>
    </source>
</evidence>
<dbReference type="PANTHER" id="PTHR11240:SF22">
    <property type="entry name" value="RIBONUCLEASE T2"/>
    <property type="match status" value="1"/>
</dbReference>
<dbReference type="InterPro" id="IPR001568">
    <property type="entry name" value="RNase_T2-like"/>
</dbReference>
<evidence type="ECO:0000256" key="5">
    <source>
        <dbReference type="PIRSR" id="PIRSR633697-1"/>
    </source>
</evidence>
<gene>
    <name evidence="8" type="primary">RNY1_1</name>
    <name evidence="8" type="ORF">TWF694_000328</name>
</gene>
<feature type="active site" evidence="5">
    <location>
        <position position="144"/>
    </location>
</feature>
<evidence type="ECO:0000313" key="8">
    <source>
        <dbReference type="EMBL" id="KAK6543585.1"/>
    </source>
</evidence>
<dbReference type="GO" id="GO:0005576">
    <property type="term" value="C:extracellular region"/>
    <property type="evidence" value="ECO:0007669"/>
    <property type="project" value="TreeGrafter"/>
</dbReference>